<evidence type="ECO:0000256" key="1">
    <source>
        <dbReference type="ARBA" id="ARBA00001947"/>
    </source>
</evidence>
<dbReference type="RefSeq" id="WP_382361257.1">
    <property type="nucleotide sequence ID" value="NZ_JBHTGR010000057.1"/>
</dbReference>
<evidence type="ECO:0000256" key="5">
    <source>
        <dbReference type="ARBA" id="ARBA00022989"/>
    </source>
</evidence>
<comment type="similarity">
    <text evidence="3">Belongs to the peptidase M50B family.</text>
</comment>
<evidence type="ECO:0000256" key="2">
    <source>
        <dbReference type="ARBA" id="ARBA00004141"/>
    </source>
</evidence>
<gene>
    <name evidence="9" type="ORF">ACFQU8_13385</name>
</gene>
<dbReference type="InterPro" id="IPR008915">
    <property type="entry name" value="Peptidase_M50"/>
</dbReference>
<dbReference type="GO" id="GO:0006508">
    <property type="term" value="P:proteolysis"/>
    <property type="evidence" value="ECO:0007669"/>
    <property type="project" value="UniProtKB-KW"/>
</dbReference>
<sequence>MTIQLLIYLIFIAAPVGNILHELGHAAAARLFSADRITLSIGTGHLLYHMKLKHMAVFIHLMFFLGGMAASERQTPYRKHEQIIMAAFGPVTSALTAVLCSVVLPFYPNRYLLLFLLFNAWVALVNLIPFRFNGKQSDGYTIFNVIREKYG</sequence>
<comment type="subcellular location">
    <subcellularLocation>
        <location evidence="2">Membrane</location>
        <topology evidence="2">Multi-pass membrane protein</topology>
    </subcellularLocation>
</comment>
<keyword evidence="9" id="KW-0645">Protease</keyword>
<dbReference type="EMBL" id="JBHTGR010000057">
    <property type="protein sequence ID" value="MFC7748178.1"/>
    <property type="molecule type" value="Genomic_DNA"/>
</dbReference>
<dbReference type="Pfam" id="PF02163">
    <property type="entry name" value="Peptidase_M50"/>
    <property type="match status" value="1"/>
</dbReference>
<feature type="transmembrane region" description="Helical" evidence="7">
    <location>
        <begin position="83"/>
        <end position="104"/>
    </location>
</feature>
<dbReference type="GO" id="GO:0008233">
    <property type="term" value="F:peptidase activity"/>
    <property type="evidence" value="ECO:0007669"/>
    <property type="project" value="UniProtKB-KW"/>
</dbReference>
<evidence type="ECO:0000256" key="6">
    <source>
        <dbReference type="ARBA" id="ARBA00023136"/>
    </source>
</evidence>
<dbReference type="Proteomes" id="UP001596620">
    <property type="component" value="Unassembled WGS sequence"/>
</dbReference>
<keyword evidence="10" id="KW-1185">Reference proteome</keyword>
<evidence type="ECO:0000313" key="10">
    <source>
        <dbReference type="Proteomes" id="UP001596620"/>
    </source>
</evidence>
<organism evidence="9 10">
    <name type="scientific">Lentibacillus kimchii</name>
    <dbReference type="NCBI Taxonomy" id="1542911"/>
    <lineage>
        <taxon>Bacteria</taxon>
        <taxon>Bacillati</taxon>
        <taxon>Bacillota</taxon>
        <taxon>Bacilli</taxon>
        <taxon>Bacillales</taxon>
        <taxon>Bacillaceae</taxon>
        <taxon>Lentibacillus</taxon>
    </lineage>
</organism>
<proteinExistence type="inferred from homology"/>
<evidence type="ECO:0000259" key="8">
    <source>
        <dbReference type="Pfam" id="PF02163"/>
    </source>
</evidence>
<name>A0ABW2UY16_9BACI</name>
<comment type="caution">
    <text evidence="9">The sequence shown here is derived from an EMBL/GenBank/DDBJ whole genome shotgun (WGS) entry which is preliminary data.</text>
</comment>
<evidence type="ECO:0000256" key="4">
    <source>
        <dbReference type="ARBA" id="ARBA00022692"/>
    </source>
</evidence>
<evidence type="ECO:0000256" key="3">
    <source>
        <dbReference type="ARBA" id="ARBA00007931"/>
    </source>
</evidence>
<keyword evidence="5 7" id="KW-1133">Transmembrane helix</keyword>
<keyword evidence="4 7" id="KW-0812">Transmembrane</keyword>
<protein>
    <submittedName>
        <fullName evidence="9">Site-2 protease family protein</fullName>
    </submittedName>
</protein>
<comment type="cofactor">
    <cofactor evidence="1">
        <name>Zn(2+)</name>
        <dbReference type="ChEBI" id="CHEBI:29105"/>
    </cofactor>
</comment>
<feature type="domain" description="Peptidase M50" evidence="8">
    <location>
        <begin position="19"/>
        <end position="105"/>
    </location>
</feature>
<reference evidence="10" key="1">
    <citation type="journal article" date="2019" name="Int. J. Syst. Evol. Microbiol.">
        <title>The Global Catalogue of Microorganisms (GCM) 10K type strain sequencing project: providing services to taxonomists for standard genome sequencing and annotation.</title>
        <authorList>
            <consortium name="The Broad Institute Genomics Platform"/>
            <consortium name="The Broad Institute Genome Sequencing Center for Infectious Disease"/>
            <person name="Wu L."/>
            <person name="Ma J."/>
        </authorList>
    </citation>
    <scope>NUCLEOTIDE SEQUENCE [LARGE SCALE GENOMIC DNA]</scope>
    <source>
        <strain evidence="10">JCM 30234</strain>
    </source>
</reference>
<feature type="transmembrane region" description="Helical" evidence="7">
    <location>
        <begin position="110"/>
        <end position="128"/>
    </location>
</feature>
<evidence type="ECO:0000256" key="7">
    <source>
        <dbReference type="SAM" id="Phobius"/>
    </source>
</evidence>
<keyword evidence="6 7" id="KW-0472">Membrane</keyword>
<keyword evidence="9" id="KW-0378">Hydrolase</keyword>
<evidence type="ECO:0000313" key="9">
    <source>
        <dbReference type="EMBL" id="MFC7748178.1"/>
    </source>
</evidence>
<accession>A0ABW2UY16</accession>
<feature type="transmembrane region" description="Helical" evidence="7">
    <location>
        <begin position="52"/>
        <end position="71"/>
    </location>
</feature>